<keyword evidence="3" id="KW-1185">Reference proteome</keyword>
<feature type="region of interest" description="Disordered" evidence="1">
    <location>
        <begin position="1"/>
        <end position="115"/>
    </location>
</feature>
<proteinExistence type="predicted"/>
<evidence type="ECO:0000256" key="1">
    <source>
        <dbReference type="SAM" id="MobiDB-lite"/>
    </source>
</evidence>
<reference evidence="2 3" key="1">
    <citation type="submission" date="2023-08" db="EMBL/GenBank/DDBJ databases">
        <title>Black Yeasts Isolated from many extreme environments.</title>
        <authorList>
            <person name="Coleine C."/>
            <person name="Stajich J.E."/>
            <person name="Selbmann L."/>
        </authorList>
    </citation>
    <scope>NUCLEOTIDE SEQUENCE [LARGE SCALE GENOMIC DNA]</scope>
    <source>
        <strain evidence="2 3">CCFEE 5935</strain>
    </source>
</reference>
<dbReference type="GeneID" id="89932073"/>
<name>A0AAV9NVJ0_9PEZI</name>
<feature type="compositionally biased region" description="Polar residues" evidence="1">
    <location>
        <begin position="66"/>
        <end position="76"/>
    </location>
</feature>
<dbReference type="EMBL" id="JAVRRT010000026">
    <property type="protein sequence ID" value="KAK5163375.1"/>
    <property type="molecule type" value="Genomic_DNA"/>
</dbReference>
<feature type="compositionally biased region" description="Basic and acidic residues" evidence="1">
    <location>
        <begin position="88"/>
        <end position="115"/>
    </location>
</feature>
<evidence type="ECO:0000313" key="3">
    <source>
        <dbReference type="Proteomes" id="UP001337655"/>
    </source>
</evidence>
<protein>
    <submittedName>
        <fullName evidence="2">Uncharacterized protein</fullName>
    </submittedName>
</protein>
<accession>A0AAV9NVJ0</accession>
<organism evidence="2 3">
    <name type="scientific">Saxophila tyrrhenica</name>
    <dbReference type="NCBI Taxonomy" id="1690608"/>
    <lineage>
        <taxon>Eukaryota</taxon>
        <taxon>Fungi</taxon>
        <taxon>Dikarya</taxon>
        <taxon>Ascomycota</taxon>
        <taxon>Pezizomycotina</taxon>
        <taxon>Dothideomycetes</taxon>
        <taxon>Dothideomycetidae</taxon>
        <taxon>Mycosphaerellales</taxon>
        <taxon>Extremaceae</taxon>
        <taxon>Saxophila</taxon>
    </lineage>
</organism>
<gene>
    <name evidence="2" type="ORF">LTR77_010748</name>
</gene>
<dbReference type="Proteomes" id="UP001337655">
    <property type="component" value="Unassembled WGS sequence"/>
</dbReference>
<dbReference type="RefSeq" id="XP_064653869.1">
    <property type="nucleotide sequence ID" value="XM_064807965.1"/>
</dbReference>
<feature type="compositionally biased region" description="Basic residues" evidence="1">
    <location>
        <begin position="26"/>
        <end position="35"/>
    </location>
</feature>
<comment type="caution">
    <text evidence="2">The sequence shown here is derived from an EMBL/GenBank/DDBJ whole genome shotgun (WGS) entry which is preliminary data.</text>
</comment>
<evidence type="ECO:0000313" key="2">
    <source>
        <dbReference type="EMBL" id="KAK5163375.1"/>
    </source>
</evidence>
<sequence length="497" mass="54750">MPKRKPAPPSSPPPSTGEDTSIPAPKRPRTRTTKPKKAEPEKTKASKGPSVFSCVSGMAPMPPISIKSSAKQTQKESVLVRPTARTRWMKEKARQAGREKARKAKVEREKQEGMEVRDEKVESRRYRMVGGFAVREGVAVRGPGGVEGGKMGGEEVNRLGARRAAASAVPVVGLGGIVGPGQVFQPGNRSGSLEVGGEKPDKGIFPVLDLPKELRDEIWRLAVVLPATFIYPEEKFGAEQPDLAMVSRFVRAEVLPIFYSENIFAIDASVDMPEKNGTVRRSLLGKKKSKSKGSVYGKWASVLEEKGWFGLIRKWCLCYEPRQTNIVMTHPISPGPKLQRDDRVMVSLMLQSRDSGFWGAEVEVHYEAACVFPKSKSAERCVVQNTPTWLNEAVIQLLNDASGRSVGGEMVLELARTVQSRGRELRQYRCVEAVAEVPPSQQSRSQKLKGYQCEEAAEEAVPTLASLDKEGDLDHWKGTTDQSEEFSFDIDGFNELA</sequence>
<dbReference type="AlphaFoldDB" id="A0AAV9NVJ0"/>